<keyword evidence="2" id="KW-1185">Reference proteome</keyword>
<gene>
    <name evidence="1" type="ORF">DEVEQU_01013</name>
</gene>
<proteinExistence type="predicted"/>
<dbReference type="EMBL" id="UZWD01000017">
    <property type="protein sequence ID" value="VDS03884.1"/>
    <property type="molecule type" value="Genomic_DNA"/>
</dbReference>
<dbReference type="AlphaFoldDB" id="A0A3S4EKB9"/>
<protein>
    <submittedName>
        <fullName evidence="1">Uncharacterized protein</fullName>
    </submittedName>
</protein>
<organism evidence="1 2">
    <name type="scientific">Devosia equisanguinis</name>
    <dbReference type="NCBI Taxonomy" id="2490941"/>
    <lineage>
        <taxon>Bacteria</taxon>
        <taxon>Pseudomonadati</taxon>
        <taxon>Pseudomonadota</taxon>
        <taxon>Alphaproteobacteria</taxon>
        <taxon>Hyphomicrobiales</taxon>
        <taxon>Devosiaceae</taxon>
        <taxon>Devosia</taxon>
    </lineage>
</organism>
<evidence type="ECO:0000313" key="1">
    <source>
        <dbReference type="EMBL" id="VDS03884.1"/>
    </source>
</evidence>
<dbReference type="Proteomes" id="UP000268844">
    <property type="component" value="Unassembled WGS sequence"/>
</dbReference>
<accession>A0A3S4EKB9</accession>
<sequence length="36" mass="3855">MDLDDLVEEVAVPQKRASNVAGGIEHKMHEGPVLVA</sequence>
<evidence type="ECO:0000313" key="2">
    <source>
        <dbReference type="Proteomes" id="UP000268844"/>
    </source>
</evidence>
<name>A0A3S4EKB9_9HYPH</name>
<reference evidence="1 2" key="1">
    <citation type="submission" date="2018-12" db="EMBL/GenBank/DDBJ databases">
        <authorList>
            <person name="Criscuolo A."/>
        </authorList>
    </citation>
    <scope>NUCLEOTIDE SEQUENCE [LARGE SCALE GENOMIC DNA]</scope>
    <source>
        <strain evidence="1">ACIP1116281</strain>
    </source>
</reference>